<dbReference type="EnsemblMetazoa" id="GPPI003096-RA">
    <property type="protein sequence ID" value="GPPI003096-PA"/>
    <property type="gene ID" value="GPPI003096"/>
</dbReference>
<dbReference type="Proteomes" id="UP000092460">
    <property type="component" value="Unassembled WGS sequence"/>
</dbReference>
<sequence length="111" mass="12396">MKQKYKRYFFINFDDAFITHSIYMCIGGEIVFSSHFGYTGSVAIIDVIYSALIVHSAASHEIAGRGFSRLRIPTCTLLAVHVSQIISLPSKEPVTQCLESPAKCTEFTLFI</sequence>
<dbReference type="VEuPathDB" id="VectorBase:GPPI003096"/>
<reference evidence="1" key="2">
    <citation type="submission" date="2020-05" db="UniProtKB">
        <authorList>
            <consortium name="EnsemblMetazoa"/>
        </authorList>
    </citation>
    <scope>IDENTIFICATION</scope>
    <source>
        <strain evidence="1">IAEA</strain>
    </source>
</reference>
<reference evidence="2" key="1">
    <citation type="submission" date="2015-01" db="EMBL/GenBank/DDBJ databases">
        <authorList>
            <person name="Aksoy S."/>
            <person name="Warren W."/>
            <person name="Wilson R.K."/>
        </authorList>
    </citation>
    <scope>NUCLEOTIDE SEQUENCE [LARGE SCALE GENOMIC DNA]</scope>
    <source>
        <strain evidence="2">IAEA</strain>
    </source>
</reference>
<proteinExistence type="predicted"/>
<accession>A0A1B0ANN1</accession>
<name>A0A1B0ANN1_9MUSC</name>
<evidence type="ECO:0000313" key="1">
    <source>
        <dbReference type="EnsemblMetazoa" id="GPPI003096-PA"/>
    </source>
</evidence>
<protein>
    <submittedName>
        <fullName evidence="1">Uncharacterized protein</fullName>
    </submittedName>
</protein>
<evidence type="ECO:0000313" key="2">
    <source>
        <dbReference type="Proteomes" id="UP000092460"/>
    </source>
</evidence>
<keyword evidence="2" id="KW-1185">Reference proteome</keyword>
<dbReference type="AlphaFoldDB" id="A0A1B0ANN1"/>
<organism evidence="1 2">
    <name type="scientific">Glossina palpalis gambiensis</name>
    <dbReference type="NCBI Taxonomy" id="67801"/>
    <lineage>
        <taxon>Eukaryota</taxon>
        <taxon>Metazoa</taxon>
        <taxon>Ecdysozoa</taxon>
        <taxon>Arthropoda</taxon>
        <taxon>Hexapoda</taxon>
        <taxon>Insecta</taxon>
        <taxon>Pterygota</taxon>
        <taxon>Neoptera</taxon>
        <taxon>Endopterygota</taxon>
        <taxon>Diptera</taxon>
        <taxon>Brachycera</taxon>
        <taxon>Muscomorpha</taxon>
        <taxon>Hippoboscoidea</taxon>
        <taxon>Glossinidae</taxon>
        <taxon>Glossina</taxon>
    </lineage>
</organism>
<dbReference type="EMBL" id="JXJN01000895">
    <property type="status" value="NOT_ANNOTATED_CDS"/>
    <property type="molecule type" value="Genomic_DNA"/>
</dbReference>